<dbReference type="GO" id="GO:0016020">
    <property type="term" value="C:membrane"/>
    <property type="evidence" value="ECO:0007669"/>
    <property type="project" value="TreeGrafter"/>
</dbReference>
<dbReference type="InterPro" id="IPR029058">
    <property type="entry name" value="AB_hydrolase_fold"/>
</dbReference>
<dbReference type="RefSeq" id="WP_009085503.1">
    <property type="nucleotide sequence ID" value="NZ_CP007547.1"/>
</dbReference>
<sequence length="251" mass="28599">MLHYEISGDSNQTLVLLHGVMESTEVWYDMLPELEKYFRVIRIDLPGHGKSDVTAEVQTMELMAAEVKTTLKDLVNGKIHLLGHSMGGYVSLAYAEMYPEDLQSITLFFSTYFPDTEEKKNTRKKSFRIIMEEYNKYVAAGVPNLFNPYEKEQLRDKIDYAKQVAMATSREGALASVKGMIERTDKRHILEKSDAKILILSGRFDNAVNSVQVIENLPDRSNIKAYTLDCGHNGHWEKPAICTEIIKTELL</sequence>
<proteinExistence type="predicted"/>
<dbReference type="eggNOG" id="COG2267">
    <property type="taxonomic scope" value="Bacteria"/>
</dbReference>
<evidence type="ECO:0000313" key="2">
    <source>
        <dbReference type="EMBL" id="AIL44056.1"/>
    </source>
</evidence>
<dbReference type="SUPFAM" id="SSF53474">
    <property type="entry name" value="alpha/beta-Hydrolases"/>
    <property type="match status" value="1"/>
</dbReference>
<dbReference type="GeneID" id="56685385"/>
<evidence type="ECO:0000313" key="3">
    <source>
        <dbReference type="Proteomes" id="UP000028933"/>
    </source>
</evidence>
<keyword evidence="2" id="KW-0378">Hydrolase</keyword>
<dbReference type="AlphaFoldDB" id="A0A077E900"/>
<dbReference type="Gene3D" id="3.40.50.1820">
    <property type="entry name" value="alpha/beta hydrolase"/>
    <property type="match status" value="1"/>
</dbReference>
<dbReference type="HOGENOM" id="CLU_020336_50_4_10"/>
<accession>A0A077E900</accession>
<name>A0A077E900_9FLAO</name>
<gene>
    <name evidence="2" type="ORF">BD94_0281</name>
</gene>
<dbReference type="Proteomes" id="UP000028933">
    <property type="component" value="Chromosome"/>
</dbReference>
<protein>
    <submittedName>
        <fullName evidence="2">Alpha/beta hydrolase fold protein</fullName>
    </submittedName>
</protein>
<dbReference type="InterPro" id="IPR050266">
    <property type="entry name" value="AB_hydrolase_sf"/>
</dbReference>
<reference evidence="2" key="1">
    <citation type="journal article" date="2013" name="Lancet">
        <title>First case of E anophelis outbreak in an intensive-care unit.</title>
        <authorList>
            <person name="Teo J."/>
            <person name="Tan S.Y."/>
            <person name="Tay M."/>
            <person name="Ding Y."/>
            <person name="Kjelleberg S."/>
            <person name="Givskov M."/>
            <person name="Lin R.T."/>
            <person name="Yang L."/>
        </authorList>
    </citation>
    <scope>NUCLEOTIDE SEQUENCE [LARGE SCALE GENOMIC DNA]</scope>
    <source>
        <strain evidence="2">NUHP1</strain>
    </source>
</reference>
<dbReference type="Pfam" id="PF00561">
    <property type="entry name" value="Abhydrolase_1"/>
    <property type="match status" value="1"/>
</dbReference>
<organism evidence="2 3">
    <name type="scientific">Elizabethkingia anophelis NUHP1</name>
    <dbReference type="NCBI Taxonomy" id="1338011"/>
    <lineage>
        <taxon>Bacteria</taxon>
        <taxon>Pseudomonadati</taxon>
        <taxon>Bacteroidota</taxon>
        <taxon>Flavobacteriia</taxon>
        <taxon>Flavobacteriales</taxon>
        <taxon>Weeksellaceae</taxon>
        <taxon>Elizabethkingia</taxon>
    </lineage>
</organism>
<dbReference type="PRINTS" id="PR00111">
    <property type="entry name" value="ABHYDROLASE"/>
</dbReference>
<dbReference type="PANTHER" id="PTHR43798:SF33">
    <property type="entry name" value="HYDROLASE, PUTATIVE (AFU_ORTHOLOGUE AFUA_2G14860)-RELATED"/>
    <property type="match status" value="1"/>
</dbReference>
<evidence type="ECO:0000259" key="1">
    <source>
        <dbReference type="Pfam" id="PF00561"/>
    </source>
</evidence>
<dbReference type="InterPro" id="IPR000073">
    <property type="entry name" value="AB_hydrolase_1"/>
</dbReference>
<dbReference type="PANTHER" id="PTHR43798">
    <property type="entry name" value="MONOACYLGLYCEROL LIPASE"/>
    <property type="match status" value="1"/>
</dbReference>
<dbReference type="GO" id="GO:0016787">
    <property type="term" value="F:hydrolase activity"/>
    <property type="evidence" value="ECO:0007669"/>
    <property type="project" value="UniProtKB-KW"/>
</dbReference>
<feature type="domain" description="AB hydrolase-1" evidence="1">
    <location>
        <begin position="13"/>
        <end position="239"/>
    </location>
</feature>
<dbReference type="EMBL" id="CP007547">
    <property type="protein sequence ID" value="AIL44056.1"/>
    <property type="molecule type" value="Genomic_DNA"/>
</dbReference>
<dbReference type="KEGG" id="eao:BD94_0281"/>
<reference evidence="2" key="2">
    <citation type="journal article" date="2015" name="Genome Biol. Evol.">
        <title>Complete Genome Sequence and Transcriptomic Analysis of the Novel Pathogen Elizabethkingia anophelis in Response to Oxidative Stress.</title>
        <authorList>
            <person name="Li Y."/>
            <person name="Liu Y."/>
            <person name="Chew S.C."/>
            <person name="Tay M."/>
            <person name="Salido M.M."/>
            <person name="Teo J."/>
            <person name="Lauro F.M."/>
            <person name="Givskov M."/>
            <person name="Yang L."/>
        </authorList>
    </citation>
    <scope>NUCLEOTIDE SEQUENCE</scope>
    <source>
        <strain evidence="2">NUHP1</strain>
    </source>
</reference>
<dbReference type="STRING" id="1338011.BD94_0281"/>